<evidence type="ECO:0008006" key="3">
    <source>
        <dbReference type="Google" id="ProtNLM"/>
    </source>
</evidence>
<name>A0ABW1VYP7_9GAMM</name>
<evidence type="ECO:0000313" key="1">
    <source>
        <dbReference type="EMBL" id="MFC6377821.1"/>
    </source>
</evidence>
<proteinExistence type="predicted"/>
<keyword evidence="2" id="KW-1185">Reference proteome</keyword>
<organism evidence="1 2">
    <name type="scientific">Tatumella terrea</name>
    <dbReference type="NCBI Taxonomy" id="419007"/>
    <lineage>
        <taxon>Bacteria</taxon>
        <taxon>Pseudomonadati</taxon>
        <taxon>Pseudomonadota</taxon>
        <taxon>Gammaproteobacteria</taxon>
        <taxon>Enterobacterales</taxon>
        <taxon>Erwiniaceae</taxon>
        <taxon>Tatumella</taxon>
    </lineage>
</organism>
<accession>A0ABW1VYP7</accession>
<comment type="caution">
    <text evidence="1">The sequence shown here is derived from an EMBL/GenBank/DDBJ whole genome shotgun (WGS) entry which is preliminary data.</text>
</comment>
<dbReference type="Proteomes" id="UP001596230">
    <property type="component" value="Unassembled WGS sequence"/>
</dbReference>
<protein>
    <recommendedName>
        <fullName evidence="3">Glycosyltransferase family 25 protein</fullName>
    </recommendedName>
</protein>
<dbReference type="RefSeq" id="WP_385948928.1">
    <property type="nucleotide sequence ID" value="NZ_JBHSUB010000007.1"/>
</dbReference>
<dbReference type="EMBL" id="JBHSUB010000007">
    <property type="protein sequence ID" value="MFC6377821.1"/>
    <property type="molecule type" value="Genomic_DNA"/>
</dbReference>
<sequence length="216" mass="24502">MSGGDVLLKIINLEHRYDRKAECLAELSLSGITADDDSFFKAYYKPEFGELGASLSHANLIARYLSESACPYLLVFEDDFEIINKDDFLADLNKALCIADRWDVFLLSHNQAIPVSIIDKKAGFYRVINSQTASGYIVKREFASRLMAVFFDSVTGLQNTRVIGDEVGDIVKTFYCLDMLWKKLQTGFNFVARFPAYVKQRPSYSDIENKHVDYGV</sequence>
<evidence type="ECO:0000313" key="2">
    <source>
        <dbReference type="Proteomes" id="UP001596230"/>
    </source>
</evidence>
<reference evidence="2" key="1">
    <citation type="journal article" date="2019" name="Int. J. Syst. Evol. Microbiol.">
        <title>The Global Catalogue of Microorganisms (GCM) 10K type strain sequencing project: providing services to taxonomists for standard genome sequencing and annotation.</title>
        <authorList>
            <consortium name="The Broad Institute Genomics Platform"/>
            <consortium name="The Broad Institute Genome Sequencing Center for Infectious Disease"/>
            <person name="Wu L."/>
            <person name="Ma J."/>
        </authorList>
    </citation>
    <scope>NUCLEOTIDE SEQUENCE [LARGE SCALE GENOMIC DNA]</scope>
    <source>
        <strain evidence="2">CGMCC 1.18518</strain>
    </source>
</reference>
<gene>
    <name evidence="1" type="ORF">ACFP9W_06925</name>
</gene>